<reference evidence="3 5" key="2">
    <citation type="submission" date="2019-07" db="EMBL/GenBank/DDBJ databases">
        <title>Georgenia wutianyii sp. nov. and Georgenia *** sp. nov. isolated from plateau pika (Ochotona curzoniae) in the Qinghai-Tibet plateau of China.</title>
        <authorList>
            <person name="Tian Z."/>
        </authorList>
    </citation>
    <scope>NUCLEOTIDE SEQUENCE [LARGE SCALE GENOMIC DNA]</scope>
    <source>
        <strain evidence="3 5">Z446</strain>
    </source>
</reference>
<dbReference type="Proteomes" id="UP000318693">
    <property type="component" value="Unassembled WGS sequence"/>
</dbReference>
<dbReference type="InterPro" id="IPR043993">
    <property type="entry name" value="T4SS_pilin"/>
</dbReference>
<reference evidence="2 4" key="1">
    <citation type="submission" date="2019-05" db="EMBL/GenBank/DDBJ databases">
        <title>Georgenia *** sp. nov., and Georgenia *** sp. nov., isolated from the intestinal contents of plateau pika (Ochotona curzoniae) in the Qinghai-Tibet plateau of China.</title>
        <authorList>
            <person name="Tian Z."/>
        </authorList>
    </citation>
    <scope>NUCLEOTIDE SEQUENCE [LARGE SCALE GENOMIC DNA]</scope>
    <source>
        <strain evidence="2 4">Z443</strain>
    </source>
</reference>
<name>A0A552WT41_9MICO</name>
<keyword evidence="1" id="KW-0812">Transmembrane</keyword>
<evidence type="ECO:0000256" key="1">
    <source>
        <dbReference type="SAM" id="Phobius"/>
    </source>
</evidence>
<dbReference type="EMBL" id="VJXR01000016">
    <property type="protein sequence ID" value="TRW45914.1"/>
    <property type="molecule type" value="Genomic_DNA"/>
</dbReference>
<dbReference type="KEGG" id="gyu:FE374_15080"/>
<keyword evidence="1" id="KW-0472">Membrane</keyword>
<evidence type="ECO:0008006" key="6">
    <source>
        <dbReference type="Google" id="ProtNLM"/>
    </source>
</evidence>
<dbReference type="EMBL" id="CP040915">
    <property type="protein sequence ID" value="QDC26766.1"/>
    <property type="molecule type" value="Genomic_DNA"/>
</dbReference>
<keyword evidence="5" id="KW-1185">Reference proteome</keyword>
<dbReference type="Pfam" id="PF18895">
    <property type="entry name" value="T4SS_pilin"/>
    <property type="match status" value="1"/>
</dbReference>
<gene>
    <name evidence="2" type="ORF">FE374_15080</name>
    <name evidence="3" type="ORF">FJ693_07810</name>
</gene>
<evidence type="ECO:0000313" key="3">
    <source>
        <dbReference type="EMBL" id="TRW45914.1"/>
    </source>
</evidence>
<accession>A0A552WT41</accession>
<protein>
    <recommendedName>
        <fullName evidence="6">Integral membrane protein</fullName>
    </recommendedName>
</protein>
<organism evidence="3 5">
    <name type="scientific">Georgenia yuyongxinii</name>
    <dbReference type="NCBI Taxonomy" id="2589797"/>
    <lineage>
        <taxon>Bacteria</taxon>
        <taxon>Bacillati</taxon>
        <taxon>Actinomycetota</taxon>
        <taxon>Actinomycetes</taxon>
        <taxon>Micrococcales</taxon>
        <taxon>Bogoriellaceae</taxon>
        <taxon>Georgenia</taxon>
    </lineage>
</organism>
<sequence>MDNPIDGILPDFSVFGTEFTQWWQKVFAALWALALLVTIFFLLQGIVVMANAGDNPHSHSRGRSRAVVAGISLVCVAAFGVIVGAILQVAG</sequence>
<dbReference type="OrthoDB" id="4557964at2"/>
<dbReference type="AlphaFoldDB" id="A0A552WT41"/>
<feature type="transmembrane region" description="Helical" evidence="1">
    <location>
        <begin position="28"/>
        <end position="53"/>
    </location>
</feature>
<dbReference type="Proteomes" id="UP000314616">
    <property type="component" value="Chromosome"/>
</dbReference>
<evidence type="ECO:0000313" key="5">
    <source>
        <dbReference type="Proteomes" id="UP000318693"/>
    </source>
</evidence>
<feature type="transmembrane region" description="Helical" evidence="1">
    <location>
        <begin position="65"/>
        <end position="90"/>
    </location>
</feature>
<accession>A0A5B8CEZ9</accession>
<keyword evidence="1" id="KW-1133">Transmembrane helix</keyword>
<proteinExistence type="predicted"/>
<evidence type="ECO:0000313" key="4">
    <source>
        <dbReference type="Proteomes" id="UP000314616"/>
    </source>
</evidence>
<evidence type="ECO:0000313" key="2">
    <source>
        <dbReference type="EMBL" id="QDC26766.1"/>
    </source>
</evidence>